<accession>A0A224YAQ0</accession>
<protein>
    <submittedName>
        <fullName evidence="1">Uncharacterized protein</fullName>
    </submittedName>
</protein>
<sequence length="118" mass="13885">MYTSSHSLSLNNRHINTALIYTYTKKNTRCMMAMVQSRVRKKKFGGVVIRFFFFSSWKKKKICLVHAFSHALVMAQKQQQIKKITTYICKAFHAKRFLGVEQPYSGRYRCGESMVQNF</sequence>
<organism evidence="1">
    <name type="scientific">Rhipicephalus zambeziensis</name>
    <dbReference type="NCBI Taxonomy" id="60191"/>
    <lineage>
        <taxon>Eukaryota</taxon>
        <taxon>Metazoa</taxon>
        <taxon>Ecdysozoa</taxon>
        <taxon>Arthropoda</taxon>
        <taxon>Chelicerata</taxon>
        <taxon>Arachnida</taxon>
        <taxon>Acari</taxon>
        <taxon>Parasitiformes</taxon>
        <taxon>Ixodida</taxon>
        <taxon>Ixodoidea</taxon>
        <taxon>Ixodidae</taxon>
        <taxon>Rhipicephalinae</taxon>
        <taxon>Rhipicephalus</taxon>
        <taxon>Rhipicephalus</taxon>
    </lineage>
</organism>
<reference evidence="1" key="1">
    <citation type="journal article" date="2017" name="Parasit. Vectors">
        <title>Sialotranscriptomics of Rhipicephalus zambeziensis reveals intricate expression profiles of secretory proteins and suggests tight temporal transcriptional regulation during blood-feeding.</title>
        <authorList>
            <person name="de Castro M.H."/>
            <person name="de Klerk D."/>
            <person name="Pienaar R."/>
            <person name="Rees D.J.G."/>
            <person name="Mans B.J."/>
        </authorList>
    </citation>
    <scope>NUCLEOTIDE SEQUENCE</scope>
    <source>
        <tissue evidence="1">Salivary glands</tissue>
    </source>
</reference>
<dbReference type="AlphaFoldDB" id="A0A224YAQ0"/>
<name>A0A224YAQ0_9ACAR</name>
<evidence type="ECO:0000313" key="1">
    <source>
        <dbReference type="EMBL" id="MAA14747.1"/>
    </source>
</evidence>
<dbReference type="EMBL" id="GFPF01003601">
    <property type="protein sequence ID" value="MAA14747.1"/>
    <property type="molecule type" value="Transcribed_RNA"/>
</dbReference>
<proteinExistence type="predicted"/>